<evidence type="ECO:0000256" key="1">
    <source>
        <dbReference type="SAM" id="MobiDB-lite"/>
    </source>
</evidence>
<sequence>MSNGCTFSLPAIREFDGSKRSRTSRFLTSVLQAFSLPACYFKFFSMNMSRLMASRCSSTRPRSPTREPSRRTRTPYRYDRNEACQNQSRSARYISSSGLSRSLRCHGPLPRPKGRQGPRLFGQGRHRPGSHGTKPRFARRPDSVISPKSKLSKPLRKATATWPEPIFKAEAEYRDITSEGLLRASSFKGLSLK</sequence>
<feature type="region of interest" description="Disordered" evidence="1">
    <location>
        <begin position="54"/>
        <end position="159"/>
    </location>
</feature>
<dbReference type="AlphaFoldDB" id="A0A1G7HHQ6"/>
<accession>A0A1G7HHQ6</accession>
<evidence type="ECO:0000313" key="3">
    <source>
        <dbReference type="Proteomes" id="UP000199245"/>
    </source>
</evidence>
<protein>
    <recommendedName>
        <fullName evidence="4">DNA ligase (ATP)</fullName>
    </recommendedName>
</protein>
<proteinExistence type="predicted"/>
<name>A0A1G7HHQ6_9BRAD</name>
<feature type="compositionally biased region" description="Polar residues" evidence="1">
    <location>
        <begin position="83"/>
        <end position="100"/>
    </location>
</feature>
<evidence type="ECO:0000313" key="2">
    <source>
        <dbReference type="EMBL" id="SDF00020.1"/>
    </source>
</evidence>
<evidence type="ECO:0008006" key="4">
    <source>
        <dbReference type="Google" id="ProtNLM"/>
    </source>
</evidence>
<organism evidence="2 3">
    <name type="scientific">Bradyrhizobium brasilense</name>
    <dbReference type="NCBI Taxonomy" id="1419277"/>
    <lineage>
        <taxon>Bacteria</taxon>
        <taxon>Pseudomonadati</taxon>
        <taxon>Pseudomonadota</taxon>
        <taxon>Alphaproteobacteria</taxon>
        <taxon>Hyphomicrobiales</taxon>
        <taxon>Nitrobacteraceae</taxon>
        <taxon>Bradyrhizobium</taxon>
    </lineage>
</organism>
<feature type="compositionally biased region" description="Basic and acidic residues" evidence="1">
    <location>
        <begin position="64"/>
        <end position="82"/>
    </location>
</feature>
<reference evidence="2 3" key="1">
    <citation type="submission" date="2016-10" db="EMBL/GenBank/DDBJ databases">
        <authorList>
            <person name="de Groot N.N."/>
        </authorList>
    </citation>
    <scope>NUCLEOTIDE SEQUENCE [LARGE SCALE GENOMIC DNA]</scope>
    <source>
        <strain evidence="2 3">R5</strain>
    </source>
</reference>
<dbReference type="Proteomes" id="UP000199245">
    <property type="component" value="Unassembled WGS sequence"/>
</dbReference>
<gene>
    <name evidence="2" type="ORF">SAMN05216337_10427</name>
</gene>
<feature type="compositionally biased region" description="Basic residues" evidence="1">
    <location>
        <begin position="124"/>
        <end position="138"/>
    </location>
</feature>
<dbReference type="EMBL" id="FMZW01000042">
    <property type="protein sequence ID" value="SDF00020.1"/>
    <property type="molecule type" value="Genomic_DNA"/>
</dbReference>